<reference evidence="3 4" key="1">
    <citation type="submission" date="2020-08" db="EMBL/GenBank/DDBJ databases">
        <title>Description of Clavibacter zhangzhiyonge sp. nov., a phytopathogenic actinobacterium isolated from barley seeds, causing leaf brown spot and decline.</title>
        <authorList>
            <person name="Tian Q."/>
            <person name="Chuan J."/>
            <person name="Zhao W."/>
            <person name="Li X."/>
        </authorList>
    </citation>
    <scope>NUCLEOTIDE SEQUENCE [LARGE SCALE GENOMIC DNA]</scope>
    <source>
        <strain evidence="3 4">DM1</strain>
    </source>
</reference>
<evidence type="ECO:0000256" key="1">
    <source>
        <dbReference type="SAM" id="MobiDB-lite"/>
    </source>
</evidence>
<evidence type="ECO:0000256" key="2">
    <source>
        <dbReference type="SAM" id="Phobius"/>
    </source>
</evidence>
<proteinExistence type="predicted"/>
<dbReference type="Proteomes" id="UP000516660">
    <property type="component" value="Chromosome"/>
</dbReference>
<keyword evidence="4" id="KW-1185">Reference proteome</keyword>
<keyword evidence="2" id="KW-0812">Transmembrane</keyword>
<feature type="transmembrane region" description="Helical" evidence="2">
    <location>
        <begin position="209"/>
        <end position="236"/>
    </location>
</feature>
<keyword evidence="2" id="KW-1133">Transmembrane helix</keyword>
<feature type="transmembrane region" description="Helical" evidence="2">
    <location>
        <begin position="148"/>
        <end position="176"/>
    </location>
</feature>
<evidence type="ECO:0000313" key="3">
    <source>
        <dbReference type="EMBL" id="QOD44665.1"/>
    </source>
</evidence>
<dbReference type="RefSeq" id="WP_191148579.1">
    <property type="nucleotide sequence ID" value="NZ_CP061274.1"/>
</dbReference>
<feature type="compositionally biased region" description="Pro residues" evidence="1">
    <location>
        <begin position="33"/>
        <end position="49"/>
    </location>
</feature>
<feature type="transmembrane region" description="Helical" evidence="2">
    <location>
        <begin position="348"/>
        <end position="381"/>
    </location>
</feature>
<dbReference type="AlphaFoldDB" id="A0A7L7Z4T2"/>
<feature type="region of interest" description="Disordered" evidence="1">
    <location>
        <begin position="404"/>
        <end position="439"/>
    </location>
</feature>
<sequence>MTDDQSWQAPGGTPSGQGGSPDPDRREPAAGPGVPPPAAPGPVGPPAPAYAPAAHGHAPGPGYPPPLGWGAAPGWTPPPKPGLLPLRPLGLGAILAGSFQTLRRNPGATVGSALLVQGLVSVLTLAIVGGVSGFVVSRILSAREADQGPIIAGGVAAVVVAALVTLVLSIVASAFLQGVVASEVARGTLGERLRMRALWRVALPRLRPLVLWSLALTAAWTLVLAVLAGIVALLVLAGGAGIAVGIIVGVLGVLGLVVVAAWVSTRLALVPSGIVIERLRPFAAARRSWSLTIGSFWRVLGILLLTSVIVSAATNVITVPLTLLTTILQTLLFPNGEADFQSFDASTAFYLGSQLLTIVVSVVVASVGGVVTSANAAILYIDLRMRREGLDLELARFAEERAAGAASATGPDARDPYASPVAGTPGGMPGPGAAGPDRP</sequence>
<feature type="compositionally biased region" description="Gly residues" evidence="1">
    <location>
        <begin position="424"/>
        <end position="433"/>
    </location>
</feature>
<protein>
    <recommendedName>
        <fullName evidence="5">Glycerophosphoryl diester phosphodiesterase membrane domain-containing protein</fullName>
    </recommendedName>
</protein>
<evidence type="ECO:0000313" key="4">
    <source>
        <dbReference type="Proteomes" id="UP000516660"/>
    </source>
</evidence>
<dbReference type="EMBL" id="CP061274">
    <property type="protein sequence ID" value="QOD44665.1"/>
    <property type="molecule type" value="Genomic_DNA"/>
</dbReference>
<gene>
    <name evidence="3" type="ORF">H9X71_04865</name>
</gene>
<keyword evidence="2" id="KW-0472">Membrane</keyword>
<feature type="transmembrane region" description="Helical" evidence="2">
    <location>
        <begin position="296"/>
        <end position="328"/>
    </location>
</feature>
<name>A0A7L7Z4T2_9MICO</name>
<feature type="transmembrane region" description="Helical" evidence="2">
    <location>
        <begin position="114"/>
        <end position="136"/>
    </location>
</feature>
<accession>A0A7L7Z4T2</accession>
<dbReference type="KEGG" id="czh:H9X71_04865"/>
<feature type="region of interest" description="Disordered" evidence="1">
    <location>
        <begin position="1"/>
        <end position="56"/>
    </location>
</feature>
<organism evidence="3 4">
    <name type="scientific">Clavibacter zhangzhiyongii</name>
    <dbReference type="NCBI Taxonomy" id="2768071"/>
    <lineage>
        <taxon>Bacteria</taxon>
        <taxon>Bacillati</taxon>
        <taxon>Actinomycetota</taxon>
        <taxon>Actinomycetes</taxon>
        <taxon>Micrococcales</taxon>
        <taxon>Microbacteriaceae</taxon>
        <taxon>Clavibacter</taxon>
    </lineage>
</organism>
<feature type="transmembrane region" description="Helical" evidence="2">
    <location>
        <begin position="242"/>
        <end position="263"/>
    </location>
</feature>
<evidence type="ECO:0008006" key="5">
    <source>
        <dbReference type="Google" id="ProtNLM"/>
    </source>
</evidence>